<proteinExistence type="predicted"/>
<keyword evidence="3" id="KW-1185">Reference proteome</keyword>
<keyword evidence="1" id="KW-0812">Transmembrane</keyword>
<feature type="transmembrane region" description="Helical" evidence="1">
    <location>
        <begin position="46"/>
        <end position="71"/>
    </location>
</feature>
<dbReference type="Proteomes" id="UP001064933">
    <property type="component" value="Chromosome"/>
</dbReference>
<accession>A0ABY6AWP6</accession>
<feature type="transmembrane region" description="Helical" evidence="1">
    <location>
        <begin position="6"/>
        <end position="26"/>
    </location>
</feature>
<feature type="transmembrane region" description="Helical" evidence="1">
    <location>
        <begin position="77"/>
        <end position="98"/>
    </location>
</feature>
<name>A0ABY6AWP6_9BURK</name>
<organism evidence="2 3">
    <name type="scientific">Roseateles amylovorans</name>
    <dbReference type="NCBI Taxonomy" id="2978473"/>
    <lineage>
        <taxon>Bacteria</taxon>
        <taxon>Pseudomonadati</taxon>
        <taxon>Pseudomonadota</taxon>
        <taxon>Betaproteobacteria</taxon>
        <taxon>Burkholderiales</taxon>
        <taxon>Sphaerotilaceae</taxon>
        <taxon>Roseateles</taxon>
    </lineage>
</organism>
<keyword evidence="1" id="KW-0472">Membrane</keyword>
<protein>
    <recommendedName>
        <fullName evidence="4">PH domain-containing protein</fullName>
    </recommendedName>
</protein>
<evidence type="ECO:0000313" key="2">
    <source>
        <dbReference type="EMBL" id="UXH77596.1"/>
    </source>
</evidence>
<evidence type="ECO:0008006" key="4">
    <source>
        <dbReference type="Google" id="ProtNLM"/>
    </source>
</evidence>
<reference evidence="2" key="1">
    <citation type="submission" date="2022-10" db="EMBL/GenBank/DDBJ databases">
        <title>Characterization and whole genome sequencing of a new Roseateles species, isolated from fresh water.</title>
        <authorList>
            <person name="Guliayeva D.Y."/>
            <person name="Akhremchuk A.E."/>
            <person name="Sikolenko M.A."/>
            <person name="Valentovich L.N."/>
            <person name="Sidarenka A.V."/>
        </authorList>
    </citation>
    <scope>NUCLEOTIDE SEQUENCE</scope>
    <source>
        <strain evidence="2">BIM B-1768</strain>
    </source>
</reference>
<keyword evidence="1" id="KW-1133">Transmembrane helix</keyword>
<evidence type="ECO:0000256" key="1">
    <source>
        <dbReference type="SAM" id="Phobius"/>
    </source>
</evidence>
<dbReference type="EMBL" id="CP104562">
    <property type="protein sequence ID" value="UXH77596.1"/>
    <property type="molecule type" value="Genomic_DNA"/>
</dbReference>
<dbReference type="RefSeq" id="WP_261757347.1">
    <property type="nucleotide sequence ID" value="NZ_CP104562.2"/>
</dbReference>
<gene>
    <name evidence="2" type="ORF">N4261_21825</name>
</gene>
<evidence type="ECO:0000313" key="3">
    <source>
        <dbReference type="Proteomes" id="UP001064933"/>
    </source>
</evidence>
<sequence>MDSSLWRPIVQWIIWAIVMALVLVWVRHSRAAANKLGDSRAPGRMVLPTTMLILGIVGVVLFTGCIVAASVSARRDAAATAALPIFVALALLSLWALLECLLDRHEVSDQGLTYRRTVRANGHAAWSDVQQVVYSDFMKWWVVRLRNGESIHISALHTGQAEFARQVLQHADDAVTDPHTAELLADACDGRLPQLGF</sequence>